<organism evidence="1 2">
    <name type="scientific">Meloidogyne enterolobii</name>
    <name type="common">Root-knot nematode worm</name>
    <name type="synonym">Meloidogyne mayaguensis</name>
    <dbReference type="NCBI Taxonomy" id="390850"/>
    <lineage>
        <taxon>Eukaryota</taxon>
        <taxon>Metazoa</taxon>
        <taxon>Ecdysozoa</taxon>
        <taxon>Nematoda</taxon>
        <taxon>Chromadorea</taxon>
        <taxon>Rhabditida</taxon>
        <taxon>Tylenchina</taxon>
        <taxon>Tylenchomorpha</taxon>
        <taxon>Tylenchoidea</taxon>
        <taxon>Meloidogynidae</taxon>
        <taxon>Meloidogyninae</taxon>
        <taxon>Meloidogyne</taxon>
    </lineage>
</organism>
<name>A0ACB0YGR2_MELEN</name>
<evidence type="ECO:0000313" key="2">
    <source>
        <dbReference type="Proteomes" id="UP001497535"/>
    </source>
</evidence>
<protein>
    <submittedName>
        <fullName evidence="1">Uncharacterized protein</fullName>
    </submittedName>
</protein>
<accession>A0ACB0YGR2</accession>
<evidence type="ECO:0000313" key="1">
    <source>
        <dbReference type="EMBL" id="CAK5046060.1"/>
    </source>
</evidence>
<sequence>MAKSFRIFALNPVASVYPLSTNCVIISANSGILSFTRCLLIWAILRKWGTLLPIENFWAS</sequence>
<gene>
    <name evidence="1" type="ORF">MENTE1834_LOCUS11944</name>
</gene>
<proteinExistence type="predicted"/>
<comment type="caution">
    <text evidence="1">The sequence shown here is derived from an EMBL/GenBank/DDBJ whole genome shotgun (WGS) entry which is preliminary data.</text>
</comment>
<keyword evidence="2" id="KW-1185">Reference proteome</keyword>
<reference evidence="1" key="1">
    <citation type="submission" date="2023-11" db="EMBL/GenBank/DDBJ databases">
        <authorList>
            <person name="Poullet M."/>
        </authorList>
    </citation>
    <scope>NUCLEOTIDE SEQUENCE</scope>
    <source>
        <strain evidence="1">E1834</strain>
    </source>
</reference>
<dbReference type="EMBL" id="CAVMJV010000012">
    <property type="protein sequence ID" value="CAK5046060.1"/>
    <property type="molecule type" value="Genomic_DNA"/>
</dbReference>
<dbReference type="Proteomes" id="UP001497535">
    <property type="component" value="Unassembled WGS sequence"/>
</dbReference>